<name>A0ABU5PP24_9BACL</name>
<proteinExistence type="predicted"/>
<accession>A0ABU5PP24</accession>
<organism evidence="1 2">
    <name type="scientific">Paenibacillus phoenicis</name>
    <dbReference type="NCBI Taxonomy" id="554117"/>
    <lineage>
        <taxon>Bacteria</taxon>
        <taxon>Bacillati</taxon>
        <taxon>Bacillota</taxon>
        <taxon>Bacilli</taxon>
        <taxon>Bacillales</taxon>
        <taxon>Paenibacillaceae</taxon>
        <taxon>Paenibacillus</taxon>
    </lineage>
</organism>
<dbReference type="RefSeq" id="WP_198136150.1">
    <property type="nucleotide sequence ID" value="NZ_CBCSKM010000009.1"/>
</dbReference>
<protein>
    <submittedName>
        <fullName evidence="1">Uncharacterized protein</fullName>
    </submittedName>
</protein>
<keyword evidence="2" id="KW-1185">Reference proteome</keyword>
<sequence>MLAANNLKPEDISFKITLTDKSDDKDILAAFASRMPEGKVLGAIR</sequence>
<evidence type="ECO:0000313" key="1">
    <source>
        <dbReference type="EMBL" id="MEA3571694.1"/>
    </source>
</evidence>
<dbReference type="EMBL" id="JAYERP010000001">
    <property type="protein sequence ID" value="MEA3571694.1"/>
    <property type="molecule type" value="Genomic_DNA"/>
</dbReference>
<evidence type="ECO:0000313" key="2">
    <source>
        <dbReference type="Proteomes" id="UP001292216"/>
    </source>
</evidence>
<gene>
    <name evidence="1" type="ORF">U9M73_17235</name>
</gene>
<reference evidence="1 2" key="1">
    <citation type="submission" date="2023-12" db="EMBL/GenBank/DDBJ databases">
        <title>Whole genome sequencing of Paenibacillus phoenicis isolated from the Phoenix Mars Lander spacecraft assembly facility.</title>
        <authorList>
            <person name="Garcia A."/>
            <person name="Venkateswaran K."/>
        </authorList>
    </citation>
    <scope>NUCLEOTIDE SEQUENCE [LARGE SCALE GENOMIC DNA]</scope>
    <source>
        <strain evidence="1 2">3PO2SA</strain>
    </source>
</reference>
<comment type="caution">
    <text evidence="1">The sequence shown here is derived from an EMBL/GenBank/DDBJ whole genome shotgun (WGS) entry which is preliminary data.</text>
</comment>
<dbReference type="Proteomes" id="UP001292216">
    <property type="component" value="Unassembled WGS sequence"/>
</dbReference>